<dbReference type="EMBL" id="DSYZ01000152">
    <property type="protein sequence ID" value="HGT83679.1"/>
    <property type="molecule type" value="Genomic_DNA"/>
</dbReference>
<dbReference type="AlphaFoldDB" id="A0A7J3M4G6"/>
<evidence type="ECO:0000313" key="3">
    <source>
        <dbReference type="EMBL" id="HGT83679.1"/>
    </source>
</evidence>
<dbReference type="InterPro" id="IPR036388">
    <property type="entry name" value="WH-like_DNA-bd_sf"/>
</dbReference>
<keyword evidence="1" id="KW-0472">Membrane</keyword>
<keyword evidence="1" id="KW-1133">Transmembrane helix</keyword>
<dbReference type="Pfam" id="PF24034">
    <property type="entry name" value="DUF7343"/>
    <property type="match status" value="1"/>
</dbReference>
<dbReference type="InterPro" id="IPR055767">
    <property type="entry name" value="DUF7343"/>
</dbReference>
<sequence length="163" mass="18285">MEMQKIVAVNGSYSFEVEPGNYTIVAKSGNLIAIENVTVKGNVRFDLILFPEFELPEEVPEMPIEEEENYSVIALILSFAGIVAIYALKKKFAKSKEEILPEDLKIVVEIIKANGGRITQKELRKKLGFSEAKMSLIITDLERRGVIEKVKKGRGNVIFLKTP</sequence>
<name>A0A7J3M4G6_ARCFL</name>
<feature type="domain" description="DUF7343" evidence="2">
    <location>
        <begin position="102"/>
        <end position="160"/>
    </location>
</feature>
<dbReference type="Gene3D" id="1.10.10.10">
    <property type="entry name" value="Winged helix-like DNA-binding domain superfamily/Winged helix DNA-binding domain"/>
    <property type="match status" value="1"/>
</dbReference>
<protein>
    <submittedName>
        <fullName evidence="3">Winged helix-turn-helix transcriptional regulator</fullName>
    </submittedName>
</protein>
<evidence type="ECO:0000259" key="2">
    <source>
        <dbReference type="Pfam" id="PF24034"/>
    </source>
</evidence>
<keyword evidence="1" id="KW-0812">Transmembrane</keyword>
<proteinExistence type="predicted"/>
<accession>A0A7J3M4G6</accession>
<dbReference type="SUPFAM" id="SSF46785">
    <property type="entry name" value="Winged helix' DNA-binding domain"/>
    <property type="match status" value="1"/>
</dbReference>
<feature type="transmembrane region" description="Helical" evidence="1">
    <location>
        <begin position="70"/>
        <end position="88"/>
    </location>
</feature>
<dbReference type="InterPro" id="IPR036390">
    <property type="entry name" value="WH_DNA-bd_sf"/>
</dbReference>
<evidence type="ECO:0000256" key="1">
    <source>
        <dbReference type="SAM" id="Phobius"/>
    </source>
</evidence>
<gene>
    <name evidence="3" type="ORF">ENT52_08160</name>
</gene>
<reference evidence="3" key="1">
    <citation type="journal article" date="2020" name="mSystems">
        <title>Genome- and Community-Level Interaction Insights into Carbon Utilization and Element Cycling Functions of Hydrothermarchaeota in Hydrothermal Sediment.</title>
        <authorList>
            <person name="Zhou Z."/>
            <person name="Liu Y."/>
            <person name="Xu W."/>
            <person name="Pan J."/>
            <person name="Luo Z.H."/>
            <person name="Li M."/>
        </authorList>
    </citation>
    <scope>NUCLEOTIDE SEQUENCE [LARGE SCALE GENOMIC DNA]</scope>
    <source>
        <strain evidence="3">SpSt-587</strain>
    </source>
</reference>
<comment type="caution">
    <text evidence="3">The sequence shown here is derived from an EMBL/GenBank/DDBJ whole genome shotgun (WGS) entry which is preliminary data.</text>
</comment>
<organism evidence="3">
    <name type="scientific">Archaeoglobus fulgidus</name>
    <dbReference type="NCBI Taxonomy" id="2234"/>
    <lineage>
        <taxon>Archaea</taxon>
        <taxon>Methanobacteriati</taxon>
        <taxon>Methanobacteriota</taxon>
        <taxon>Archaeoglobi</taxon>
        <taxon>Archaeoglobales</taxon>
        <taxon>Archaeoglobaceae</taxon>
        <taxon>Archaeoglobus</taxon>
    </lineage>
</organism>